<feature type="transmembrane region" description="Helical" evidence="7">
    <location>
        <begin position="844"/>
        <end position="866"/>
    </location>
</feature>
<evidence type="ECO:0000313" key="10">
    <source>
        <dbReference type="Proteomes" id="UP000267145"/>
    </source>
</evidence>
<reference evidence="9 10" key="1">
    <citation type="submission" date="2018-10" db="EMBL/GenBank/DDBJ databases">
        <title>Genome sequence of Verticillium nonalfalfae VnAa140.</title>
        <authorList>
            <person name="Stajich J.E."/>
            <person name="Kasson M.T."/>
        </authorList>
    </citation>
    <scope>NUCLEOTIDE SEQUENCE [LARGE SCALE GENOMIC DNA]</scope>
    <source>
        <strain evidence="9 10">VnAa140</strain>
    </source>
</reference>
<dbReference type="Pfam" id="PF03033">
    <property type="entry name" value="Glyco_transf_28"/>
    <property type="match status" value="1"/>
</dbReference>
<feature type="region of interest" description="Disordered" evidence="6">
    <location>
        <begin position="1"/>
        <end position="36"/>
    </location>
</feature>
<feature type="transmembrane region" description="Helical" evidence="7">
    <location>
        <begin position="810"/>
        <end position="829"/>
    </location>
</feature>
<dbReference type="Gene3D" id="3.40.50.2000">
    <property type="entry name" value="Glycogen Phosphorylase B"/>
    <property type="match status" value="2"/>
</dbReference>
<evidence type="ECO:0000256" key="1">
    <source>
        <dbReference type="ARBA" id="ARBA00004141"/>
    </source>
</evidence>
<dbReference type="GO" id="GO:0005975">
    <property type="term" value="P:carbohydrate metabolic process"/>
    <property type="evidence" value="ECO:0007669"/>
    <property type="project" value="InterPro"/>
</dbReference>
<dbReference type="GO" id="GO:0016906">
    <property type="term" value="F:sterol 3-beta-glucosyltransferase activity"/>
    <property type="evidence" value="ECO:0007669"/>
    <property type="project" value="UniProtKB-ARBA"/>
</dbReference>
<dbReference type="GO" id="GO:0016020">
    <property type="term" value="C:membrane"/>
    <property type="evidence" value="ECO:0007669"/>
    <property type="project" value="UniProtKB-SubCell"/>
</dbReference>
<evidence type="ECO:0000256" key="7">
    <source>
        <dbReference type="SAM" id="Phobius"/>
    </source>
</evidence>
<dbReference type="GeneID" id="39605800"/>
<keyword evidence="4 7" id="KW-1133">Transmembrane helix</keyword>
<organism evidence="9 10">
    <name type="scientific">Verticillium nonalfalfae</name>
    <dbReference type="NCBI Taxonomy" id="1051616"/>
    <lineage>
        <taxon>Eukaryota</taxon>
        <taxon>Fungi</taxon>
        <taxon>Dikarya</taxon>
        <taxon>Ascomycota</taxon>
        <taxon>Pezizomycotina</taxon>
        <taxon>Sordariomycetes</taxon>
        <taxon>Hypocreomycetidae</taxon>
        <taxon>Glomerellales</taxon>
        <taxon>Plectosphaerellaceae</taxon>
        <taxon>Verticillium</taxon>
    </lineage>
</organism>
<evidence type="ECO:0000256" key="3">
    <source>
        <dbReference type="ARBA" id="ARBA00022692"/>
    </source>
</evidence>
<sequence>MPYESSRMQDQVDGFREAPETDPSWETPPPYEVHSSGSVLASSAAVNGDVQPFIALGTALQRAGHRVRLATHDTFADFVRSSGLEFYPIGGDPEDLMSYMVKNPGLIPSMEALRGGDIPRKRRPFVADTIIANPPSFAHIHCAQALGIPLHMMFTMPWTATRAFPHPLANVKTHNMDPKTSNYLSYGVVDLMTWQGLGDVINSWRASCLELEPLPAAVGPDIIDLMKVPYTYCWSPALVPKPSDWGPRIEICGFFMRDEPSFTPPPELAAFLANGPKPVYIGFGSIVLDNATEMTAILKEACRIAGVRVIISRGWSKLGGDEPNTDSVFYLGDCPHEWLFKRVAAVVHHGGAGTTACGLVNGIPTTIVPFFGDQPFWGGVIASNRAGPPPISYRALSVERLTGAIQYCLSPEAQNAAEAIAGKMRQEFGVRRAVELFQQQLPLDDMRCDVLHGEVARWRYQHKGEKVKAATDILKISDAALAALLRSKKLKMSDVKPYRPKEYIVDNKRWDPLTAGASSVLGTITDFTTALGGTFIDPFREMKRVRGDESENSSVGSTAAAAAGRGVKGMTTSLVKGTLVDVPLALTEGLKAVPRLYGDSVTDHGPVTDWKSGGVVAAKNFGSGFYAGITGVVTKPLEGAKKEGAFGFFKGVGKGSMGLVTRPGSVQTLGYGGRIMSHFDEEAIGPFVVQSMLILVAPALFAASIYMILGRIIQALHAEHLSLIPVKWLTKIFVIGDIVSFVLQAGGGGIQAVGTLELYELGEKIIIVGLFVQIVIFSVFMIVTITFHTRLSAAPTPSAVVNTISWRRHLYVLYTTSLLILVRSAFRVVEYLQGNGGYLISHEIWIYIFDAVLMALAMAILAVWYVGDLEQRNVVYEEPVAISSSTADINEHFYSRQPIELKSLV</sequence>
<dbReference type="Pfam" id="PF04479">
    <property type="entry name" value="RTA1"/>
    <property type="match status" value="1"/>
</dbReference>
<evidence type="ECO:0000259" key="8">
    <source>
        <dbReference type="Pfam" id="PF03033"/>
    </source>
</evidence>
<dbReference type="AlphaFoldDB" id="A0A3M9YG06"/>
<dbReference type="InterPro" id="IPR002213">
    <property type="entry name" value="UDP_glucos_trans"/>
</dbReference>
<proteinExistence type="predicted"/>
<dbReference type="InterPro" id="IPR007568">
    <property type="entry name" value="RTA1"/>
</dbReference>
<evidence type="ECO:0000256" key="4">
    <source>
        <dbReference type="ARBA" id="ARBA00022989"/>
    </source>
</evidence>
<dbReference type="FunFam" id="3.40.50.2000:FF:000009">
    <property type="entry name" value="Sterol 3-beta-glucosyltransferase UGT80A2"/>
    <property type="match status" value="1"/>
</dbReference>
<dbReference type="InterPro" id="IPR004276">
    <property type="entry name" value="GlycoTrans_28_N"/>
</dbReference>
<keyword evidence="2" id="KW-0808">Transferase</keyword>
<evidence type="ECO:0000256" key="5">
    <source>
        <dbReference type="ARBA" id="ARBA00023136"/>
    </source>
</evidence>
<evidence type="ECO:0000313" key="9">
    <source>
        <dbReference type="EMBL" id="RNJ59503.1"/>
    </source>
</evidence>
<dbReference type="EMBL" id="RBVV01000015">
    <property type="protein sequence ID" value="RNJ59503.1"/>
    <property type="molecule type" value="Genomic_DNA"/>
</dbReference>
<keyword evidence="3 7" id="KW-0812">Transmembrane</keyword>
<protein>
    <recommendedName>
        <fullName evidence="8">Glycosyltransferase family 28 N-terminal domain-containing protein</fullName>
    </recommendedName>
</protein>
<comment type="caution">
    <text evidence="9">The sequence shown here is derived from an EMBL/GenBank/DDBJ whole genome shotgun (WGS) entry which is preliminary data.</text>
</comment>
<gene>
    <name evidence="9" type="ORF">D7B24_002111</name>
</gene>
<keyword evidence="10" id="KW-1185">Reference proteome</keyword>
<evidence type="ECO:0000256" key="6">
    <source>
        <dbReference type="SAM" id="MobiDB-lite"/>
    </source>
</evidence>
<feature type="transmembrane region" description="Helical" evidence="7">
    <location>
        <begin position="729"/>
        <end position="753"/>
    </location>
</feature>
<accession>A0A3M9YG06</accession>
<evidence type="ECO:0000256" key="2">
    <source>
        <dbReference type="ARBA" id="ARBA00022679"/>
    </source>
</evidence>
<dbReference type="SUPFAM" id="SSF53756">
    <property type="entry name" value="UDP-Glycosyltransferase/glycogen phosphorylase"/>
    <property type="match status" value="1"/>
</dbReference>
<dbReference type="Proteomes" id="UP000267145">
    <property type="component" value="Unassembled WGS sequence"/>
</dbReference>
<keyword evidence="5 7" id="KW-0472">Membrane</keyword>
<comment type="subcellular location">
    <subcellularLocation>
        <location evidence="1">Membrane</location>
        <topology evidence="1">Multi-pass membrane protein</topology>
    </subcellularLocation>
</comment>
<name>A0A3M9YG06_9PEZI</name>
<dbReference type="RefSeq" id="XP_028497661.1">
    <property type="nucleotide sequence ID" value="XM_028636327.1"/>
</dbReference>
<feature type="transmembrane region" description="Helical" evidence="7">
    <location>
        <begin position="687"/>
        <end position="709"/>
    </location>
</feature>
<feature type="transmembrane region" description="Helical" evidence="7">
    <location>
        <begin position="765"/>
        <end position="789"/>
    </location>
</feature>
<dbReference type="PANTHER" id="PTHR48050">
    <property type="entry name" value="STEROL 3-BETA-GLUCOSYLTRANSFERASE"/>
    <property type="match status" value="1"/>
</dbReference>
<dbReference type="CDD" id="cd03784">
    <property type="entry name" value="GT1_Gtf-like"/>
    <property type="match status" value="1"/>
</dbReference>
<dbReference type="PANTHER" id="PTHR48050:SF27">
    <property type="entry name" value="GLUCOSYLTRANSFERASE, PUTATIVE (AFU_ORTHOLOGUE AFUA_7G04880)-RELATED"/>
    <property type="match status" value="1"/>
</dbReference>
<dbReference type="InterPro" id="IPR050426">
    <property type="entry name" value="Glycosyltransferase_28"/>
</dbReference>
<feature type="domain" description="Glycosyltransferase family 28 N-terminal" evidence="8">
    <location>
        <begin position="48"/>
        <end position="165"/>
    </location>
</feature>